<evidence type="ECO:0000313" key="3">
    <source>
        <dbReference type="Proteomes" id="UP000295075"/>
    </source>
</evidence>
<dbReference type="Proteomes" id="UP000295075">
    <property type="component" value="Unassembled WGS sequence"/>
</dbReference>
<evidence type="ECO:0000313" key="2">
    <source>
        <dbReference type="EMBL" id="TDC22496.1"/>
    </source>
</evidence>
<sequence length="102" mass="11842">MDAVDNPVDIPLPLDGLPQVAPRNRVAPGNSHRRRKPTYRRLDRATHRCDDCMANHRTDPHAPLALPGRFERRLIGQGARYLCYEHVQHWREFDAMPPLEDQ</sequence>
<protein>
    <submittedName>
        <fullName evidence="2">Uncharacterized protein</fullName>
    </submittedName>
</protein>
<feature type="region of interest" description="Disordered" evidence="1">
    <location>
        <begin position="1"/>
        <end position="37"/>
    </location>
</feature>
<accession>A0A4R4PKH5</accession>
<name>A0A4R4PKH5_9ACTN</name>
<dbReference type="EMBL" id="SMKA01000189">
    <property type="protein sequence ID" value="TDC22496.1"/>
    <property type="molecule type" value="Genomic_DNA"/>
</dbReference>
<evidence type="ECO:0000256" key="1">
    <source>
        <dbReference type="SAM" id="MobiDB-lite"/>
    </source>
</evidence>
<proteinExistence type="predicted"/>
<comment type="caution">
    <text evidence="2">The sequence shown here is derived from an EMBL/GenBank/DDBJ whole genome shotgun (WGS) entry which is preliminary data.</text>
</comment>
<dbReference type="AlphaFoldDB" id="A0A4R4PKH5"/>
<dbReference type="RefSeq" id="WP_132412740.1">
    <property type="nucleotide sequence ID" value="NZ_SMKA01000189.1"/>
</dbReference>
<gene>
    <name evidence="2" type="ORF">E1261_30770</name>
</gene>
<reference evidence="2 3" key="1">
    <citation type="submission" date="2019-03" db="EMBL/GenBank/DDBJ databases">
        <title>Draft genome sequences of novel Actinobacteria.</title>
        <authorList>
            <person name="Sahin N."/>
            <person name="Ay H."/>
            <person name="Saygin H."/>
        </authorList>
    </citation>
    <scope>NUCLEOTIDE SEQUENCE [LARGE SCALE GENOMIC DNA]</scope>
    <source>
        <strain evidence="2 3">JCM 30547</strain>
    </source>
</reference>
<organism evidence="2 3">
    <name type="scientific">Kribbella albertanoniae</name>
    <dbReference type="NCBI Taxonomy" id="1266829"/>
    <lineage>
        <taxon>Bacteria</taxon>
        <taxon>Bacillati</taxon>
        <taxon>Actinomycetota</taxon>
        <taxon>Actinomycetes</taxon>
        <taxon>Propionibacteriales</taxon>
        <taxon>Kribbellaceae</taxon>
        <taxon>Kribbella</taxon>
    </lineage>
</organism>
<keyword evidence="3" id="KW-1185">Reference proteome</keyword>